<accession>A0A835W561</accession>
<dbReference type="Proteomes" id="UP000650467">
    <property type="component" value="Unassembled WGS sequence"/>
</dbReference>
<protein>
    <recommendedName>
        <fullName evidence="3">Metallo-beta-lactamase domain-containing protein</fullName>
    </recommendedName>
</protein>
<evidence type="ECO:0000313" key="2">
    <source>
        <dbReference type="Proteomes" id="UP000650467"/>
    </source>
</evidence>
<evidence type="ECO:0000313" key="1">
    <source>
        <dbReference type="EMBL" id="KAG2440982.1"/>
    </source>
</evidence>
<name>A0A835W561_CHLIN</name>
<organism evidence="1 2">
    <name type="scientific">Chlamydomonas incerta</name>
    <dbReference type="NCBI Taxonomy" id="51695"/>
    <lineage>
        <taxon>Eukaryota</taxon>
        <taxon>Viridiplantae</taxon>
        <taxon>Chlorophyta</taxon>
        <taxon>core chlorophytes</taxon>
        <taxon>Chlorophyceae</taxon>
        <taxon>CS clade</taxon>
        <taxon>Chlamydomonadales</taxon>
        <taxon>Chlamydomonadaceae</taxon>
        <taxon>Chlamydomonas</taxon>
    </lineage>
</organism>
<dbReference type="AlphaFoldDB" id="A0A835W561"/>
<comment type="caution">
    <text evidence="1">The sequence shown here is derived from an EMBL/GenBank/DDBJ whole genome shotgun (WGS) entry which is preliminary data.</text>
</comment>
<dbReference type="SUPFAM" id="SSF56281">
    <property type="entry name" value="Metallo-hydrolase/oxidoreductase"/>
    <property type="match status" value="1"/>
</dbReference>
<reference evidence="1" key="1">
    <citation type="journal article" date="2020" name="bioRxiv">
        <title>Comparative genomics of Chlamydomonas.</title>
        <authorList>
            <person name="Craig R.J."/>
            <person name="Hasan A.R."/>
            <person name="Ness R.W."/>
            <person name="Keightley P.D."/>
        </authorList>
    </citation>
    <scope>NUCLEOTIDE SEQUENCE</scope>
    <source>
        <strain evidence="1">SAG 7.73</strain>
    </source>
</reference>
<dbReference type="OrthoDB" id="4062651at2759"/>
<evidence type="ECO:0008006" key="3">
    <source>
        <dbReference type="Google" id="ProtNLM"/>
    </source>
</evidence>
<proteinExistence type="predicted"/>
<gene>
    <name evidence="1" type="ORF">HXX76_003835</name>
</gene>
<dbReference type="Pfam" id="PF23023">
    <property type="entry name" value="Anti-Pycsar_Apyc1"/>
    <property type="match status" value="1"/>
</dbReference>
<sequence>MGYGVTAACLQHVRRVPPCIYISHNHGDHAGELPLVLAVEGTAAAAAGRPLPALLAHPDVMAELVGYRLRELHSTGRPLESFASFHEVASGSATPLPACGSSSSTAGGCGLTVRPFRARHSETCYGLVIYDGGQPVLGWTADSGYDEDLYMALAEAPLVLVDARAKGSAEHAGFADLARIASLPALQGRQLYVTGYGRQDEAPRPADGVPAGVRLARPGLRIALQPAAPVAGTAGAAGAGAGVAPVGGACCGEAVAAAGRQGPAAAAAAAGGAARSGSEEAGVVEAAAVRAEVTV</sequence>
<dbReference type="InterPro" id="IPR036866">
    <property type="entry name" value="RibonucZ/Hydroxyglut_hydro"/>
</dbReference>
<keyword evidence="2" id="KW-1185">Reference proteome</keyword>
<dbReference type="EMBL" id="JAEHOC010000006">
    <property type="protein sequence ID" value="KAG2440982.1"/>
    <property type="molecule type" value="Genomic_DNA"/>
</dbReference>
<dbReference type="Gene3D" id="3.60.15.10">
    <property type="entry name" value="Ribonuclease Z/Hydroxyacylglutathione hydrolase-like"/>
    <property type="match status" value="1"/>
</dbReference>